<dbReference type="InterPro" id="IPR013762">
    <property type="entry name" value="Integrase-like_cat_sf"/>
</dbReference>
<dbReference type="SUPFAM" id="SSF56349">
    <property type="entry name" value="DNA breaking-rejoining enzymes"/>
    <property type="match status" value="1"/>
</dbReference>
<evidence type="ECO:0000256" key="1">
    <source>
        <dbReference type="ARBA" id="ARBA00023172"/>
    </source>
</evidence>
<dbReference type="PROSITE" id="PS51898">
    <property type="entry name" value="TYR_RECOMBINASE"/>
    <property type="match status" value="1"/>
</dbReference>
<comment type="caution">
    <text evidence="3">The sequence shown here is derived from an EMBL/GenBank/DDBJ whole genome shotgun (WGS) entry which is preliminary data.</text>
</comment>
<dbReference type="EMBL" id="BAAAVA010000048">
    <property type="protein sequence ID" value="GAA2934585.1"/>
    <property type="molecule type" value="Genomic_DNA"/>
</dbReference>
<keyword evidence="4" id="KW-1185">Reference proteome</keyword>
<dbReference type="Gene3D" id="1.10.443.10">
    <property type="entry name" value="Intergrase catalytic core"/>
    <property type="match status" value="1"/>
</dbReference>
<keyword evidence="1" id="KW-0233">DNA recombination</keyword>
<organism evidence="3 4">
    <name type="scientific">Streptomyces erythrogriseus</name>
    <dbReference type="NCBI Taxonomy" id="284027"/>
    <lineage>
        <taxon>Bacteria</taxon>
        <taxon>Bacillati</taxon>
        <taxon>Actinomycetota</taxon>
        <taxon>Actinomycetes</taxon>
        <taxon>Kitasatosporales</taxon>
        <taxon>Streptomycetaceae</taxon>
        <taxon>Streptomyces</taxon>
        <taxon>Streptomyces griseoincarnatus group</taxon>
    </lineage>
</organism>
<gene>
    <name evidence="3" type="ORF">GCM10010478_39840</name>
</gene>
<proteinExistence type="predicted"/>
<dbReference type="Proteomes" id="UP001501423">
    <property type="component" value="Unassembled WGS sequence"/>
</dbReference>
<sequence length="67" mass="7413">MHALRRFYASVLLDAGENIKALAEYLGHSDPGLTLRVYAHLMPSSQERTRKAVAAVFDAIQTVRLDG</sequence>
<accession>A0ABN3X1F0</accession>
<evidence type="ECO:0000259" key="2">
    <source>
        <dbReference type="PROSITE" id="PS51898"/>
    </source>
</evidence>
<evidence type="ECO:0000313" key="4">
    <source>
        <dbReference type="Proteomes" id="UP001501423"/>
    </source>
</evidence>
<protein>
    <recommendedName>
        <fullName evidence="2">Tyr recombinase domain-containing protein</fullName>
    </recommendedName>
</protein>
<dbReference type="InterPro" id="IPR002104">
    <property type="entry name" value="Integrase_catalytic"/>
</dbReference>
<evidence type="ECO:0000313" key="3">
    <source>
        <dbReference type="EMBL" id="GAA2934585.1"/>
    </source>
</evidence>
<name>A0ABN3X1F0_9ACTN</name>
<feature type="domain" description="Tyr recombinase" evidence="2">
    <location>
        <begin position="1"/>
        <end position="54"/>
    </location>
</feature>
<reference evidence="3 4" key="1">
    <citation type="journal article" date="2019" name="Int. J. Syst. Evol. Microbiol.">
        <title>The Global Catalogue of Microorganisms (GCM) 10K type strain sequencing project: providing services to taxonomists for standard genome sequencing and annotation.</title>
        <authorList>
            <consortium name="The Broad Institute Genomics Platform"/>
            <consortium name="The Broad Institute Genome Sequencing Center for Infectious Disease"/>
            <person name="Wu L."/>
            <person name="Ma J."/>
        </authorList>
    </citation>
    <scope>NUCLEOTIDE SEQUENCE [LARGE SCALE GENOMIC DNA]</scope>
    <source>
        <strain evidence="3 4">JCM 9650</strain>
    </source>
</reference>
<dbReference type="InterPro" id="IPR011010">
    <property type="entry name" value="DNA_brk_join_enz"/>
</dbReference>